<evidence type="ECO:0000256" key="6">
    <source>
        <dbReference type="ARBA" id="ARBA00022989"/>
    </source>
</evidence>
<dbReference type="Pfam" id="PF04093">
    <property type="entry name" value="MreD"/>
    <property type="match status" value="1"/>
</dbReference>
<evidence type="ECO:0000256" key="7">
    <source>
        <dbReference type="ARBA" id="ARBA00023136"/>
    </source>
</evidence>
<evidence type="ECO:0000256" key="4">
    <source>
        <dbReference type="ARBA" id="ARBA00022692"/>
    </source>
</evidence>
<evidence type="ECO:0000256" key="3">
    <source>
        <dbReference type="ARBA" id="ARBA00022475"/>
    </source>
</evidence>
<feature type="transmembrane region" description="Helical" evidence="8">
    <location>
        <begin position="45"/>
        <end position="68"/>
    </location>
</feature>
<gene>
    <name evidence="9" type="ORF">CP10139811_0064</name>
</gene>
<keyword evidence="7 8" id="KW-0472">Membrane</keyword>
<keyword evidence="5" id="KW-0133">Cell shape</keyword>
<sequence length="125" mass="14833">MYAFFLGLFSDISSSHLFGMHAFLYVITSLILYRTQKIFLKDKWLSLLIINVLFSLTFYCISYPTLLFFNYTMNWTCSSFASIIRRLIFVNSMYSLVIYVLPHSIWIITSKFLTKLRLQKSYDRG</sequence>
<comment type="subcellular location">
    <subcellularLocation>
        <location evidence="1">Cell membrane</location>
        <topology evidence="1">Multi-pass membrane protein</topology>
    </subcellularLocation>
</comment>
<reference evidence="9 10" key="1">
    <citation type="submission" date="2013-04" db="EMBL/GenBank/DDBJ databases">
        <title>Genome sequence of Chlamydia psittaci 10-1398/11.</title>
        <authorList>
            <person name="Huot-Creasy H."/>
            <person name="McCracken C.L."/>
            <person name="Humphries M."/>
            <person name="Sachse K."/>
            <person name="Laroucau K."/>
            <person name="Bavoil P."/>
            <person name="Myers G.S."/>
        </authorList>
    </citation>
    <scope>NUCLEOTIDE SEQUENCE [LARGE SCALE GENOMIC DNA]</scope>
    <source>
        <strain evidence="9 10">10_1398_11</strain>
    </source>
</reference>
<protein>
    <submittedName>
        <fullName evidence="9">Rod shape-determining MreD family protein</fullName>
    </submittedName>
</protein>
<dbReference type="HOGENOM" id="CLU_133120_0_0_0"/>
<evidence type="ECO:0000256" key="1">
    <source>
        <dbReference type="ARBA" id="ARBA00004651"/>
    </source>
</evidence>
<evidence type="ECO:0000256" key="8">
    <source>
        <dbReference type="SAM" id="Phobius"/>
    </source>
</evidence>
<feature type="transmembrane region" description="Helical" evidence="8">
    <location>
        <begin position="88"/>
        <end position="108"/>
    </location>
</feature>
<dbReference type="GO" id="GO:0005886">
    <property type="term" value="C:plasma membrane"/>
    <property type="evidence" value="ECO:0007669"/>
    <property type="project" value="UniProtKB-SubCell"/>
</dbReference>
<keyword evidence="6 8" id="KW-1133">Transmembrane helix</keyword>
<accession>S7J5F0</accession>
<dbReference type="AlphaFoldDB" id="S7J5F0"/>
<comment type="similarity">
    <text evidence="2">Belongs to the MreD family.</text>
</comment>
<evidence type="ECO:0000256" key="2">
    <source>
        <dbReference type="ARBA" id="ARBA00007776"/>
    </source>
</evidence>
<comment type="caution">
    <text evidence="9">The sequence shown here is derived from an EMBL/GenBank/DDBJ whole genome shotgun (WGS) entry which is preliminary data.</text>
</comment>
<organism evidence="9 10">
    <name type="scientific">Chlamydia ibidis</name>
    <dbReference type="NCBI Taxonomy" id="1405396"/>
    <lineage>
        <taxon>Bacteria</taxon>
        <taxon>Pseudomonadati</taxon>
        <taxon>Chlamydiota</taxon>
        <taxon>Chlamydiia</taxon>
        <taxon>Chlamydiales</taxon>
        <taxon>Chlamydiaceae</taxon>
        <taxon>Chlamydia/Chlamydophila group</taxon>
        <taxon>Chlamydia</taxon>
    </lineage>
</organism>
<dbReference type="InterPro" id="IPR007227">
    <property type="entry name" value="Cell_shape_determining_MreD"/>
</dbReference>
<dbReference type="Proteomes" id="UP000016200">
    <property type="component" value="Unassembled WGS sequence"/>
</dbReference>
<keyword evidence="4 8" id="KW-0812">Transmembrane</keyword>
<proteinExistence type="inferred from homology"/>
<evidence type="ECO:0000256" key="5">
    <source>
        <dbReference type="ARBA" id="ARBA00022960"/>
    </source>
</evidence>
<dbReference type="EMBL" id="ATNB01000024">
    <property type="protein sequence ID" value="EPP35639.1"/>
    <property type="molecule type" value="Genomic_DNA"/>
</dbReference>
<keyword evidence="3" id="KW-1003">Cell membrane</keyword>
<evidence type="ECO:0000313" key="9">
    <source>
        <dbReference type="EMBL" id="EPP35639.1"/>
    </source>
</evidence>
<name>S7J5F0_9CHLA</name>
<feature type="transmembrane region" description="Helical" evidence="8">
    <location>
        <begin position="12"/>
        <end position="33"/>
    </location>
</feature>
<evidence type="ECO:0000313" key="10">
    <source>
        <dbReference type="Proteomes" id="UP000016200"/>
    </source>
</evidence>
<dbReference type="GO" id="GO:0008360">
    <property type="term" value="P:regulation of cell shape"/>
    <property type="evidence" value="ECO:0007669"/>
    <property type="project" value="UniProtKB-KW"/>
</dbReference>